<evidence type="ECO:0000256" key="4">
    <source>
        <dbReference type="ARBA" id="ARBA00023242"/>
    </source>
</evidence>
<name>A0A2C5Y5E5_9HYPO</name>
<keyword evidence="7" id="KW-1185">Reference proteome</keyword>
<dbReference type="PROSITE" id="PS50048">
    <property type="entry name" value="ZN2_CY6_FUNGAL_2"/>
    <property type="match status" value="1"/>
</dbReference>
<proteinExistence type="predicted"/>
<protein>
    <recommendedName>
        <fullName evidence="5">Zn(2)-C6 fungal-type domain-containing protein</fullName>
    </recommendedName>
</protein>
<dbReference type="Gene3D" id="4.10.240.10">
    <property type="entry name" value="Zn(2)-C6 fungal-type DNA-binding domain"/>
    <property type="match status" value="1"/>
</dbReference>
<dbReference type="AlphaFoldDB" id="A0A2C5Y5E5"/>
<comment type="caution">
    <text evidence="6">The sequence shown here is derived from an EMBL/GenBank/DDBJ whole genome shotgun (WGS) entry which is preliminary data.</text>
</comment>
<dbReference type="SUPFAM" id="SSF57701">
    <property type="entry name" value="Zn2/Cys6 DNA-binding domain"/>
    <property type="match status" value="1"/>
</dbReference>
<feature type="domain" description="Zn(2)-C6 fungal-type" evidence="5">
    <location>
        <begin position="10"/>
        <end position="37"/>
    </location>
</feature>
<reference evidence="6 7" key="1">
    <citation type="submission" date="2017-06" db="EMBL/GenBank/DDBJ databases">
        <title>Ant-infecting Ophiocordyceps genomes reveal a high diversity of potential behavioral manipulation genes and a possible major role for enterotoxins.</title>
        <authorList>
            <person name="De Bekker C."/>
            <person name="Evans H.C."/>
            <person name="Brachmann A."/>
            <person name="Hughes D.P."/>
        </authorList>
    </citation>
    <scope>NUCLEOTIDE SEQUENCE [LARGE SCALE GENOMIC DNA]</scope>
    <source>
        <strain evidence="6 7">Map64</strain>
    </source>
</reference>
<dbReference type="Proteomes" id="UP000226192">
    <property type="component" value="Unassembled WGS sequence"/>
</dbReference>
<dbReference type="PROSITE" id="PS00463">
    <property type="entry name" value="ZN2_CY6_FUNGAL_1"/>
    <property type="match status" value="1"/>
</dbReference>
<accession>A0A2C5Y5E5</accession>
<organism evidence="6 7">
    <name type="scientific">Ophiocordyceps australis</name>
    <dbReference type="NCBI Taxonomy" id="1399860"/>
    <lineage>
        <taxon>Eukaryota</taxon>
        <taxon>Fungi</taxon>
        <taxon>Dikarya</taxon>
        <taxon>Ascomycota</taxon>
        <taxon>Pezizomycotina</taxon>
        <taxon>Sordariomycetes</taxon>
        <taxon>Hypocreomycetidae</taxon>
        <taxon>Hypocreales</taxon>
        <taxon>Ophiocordycipitaceae</taxon>
        <taxon>Ophiocordyceps</taxon>
    </lineage>
</organism>
<keyword evidence="2" id="KW-0238">DNA-binding</keyword>
<dbReference type="InterPro" id="IPR036864">
    <property type="entry name" value="Zn2-C6_fun-type_DNA-bd_sf"/>
</dbReference>
<evidence type="ECO:0000256" key="1">
    <source>
        <dbReference type="ARBA" id="ARBA00023015"/>
    </source>
</evidence>
<dbReference type="GO" id="GO:0000981">
    <property type="term" value="F:DNA-binding transcription factor activity, RNA polymerase II-specific"/>
    <property type="evidence" value="ECO:0007669"/>
    <property type="project" value="InterPro"/>
</dbReference>
<dbReference type="GO" id="GO:0003677">
    <property type="term" value="F:DNA binding"/>
    <property type="evidence" value="ECO:0007669"/>
    <property type="project" value="UniProtKB-KW"/>
</dbReference>
<keyword evidence="4" id="KW-0539">Nucleus</keyword>
<evidence type="ECO:0000313" key="6">
    <source>
        <dbReference type="EMBL" id="PHH62843.1"/>
    </source>
</evidence>
<dbReference type="Pfam" id="PF00172">
    <property type="entry name" value="Zn_clus"/>
    <property type="match status" value="1"/>
</dbReference>
<dbReference type="PANTHER" id="PTHR47424">
    <property type="entry name" value="REGULATORY PROTEIN GAL4"/>
    <property type="match status" value="1"/>
</dbReference>
<dbReference type="EMBL" id="NJET01000062">
    <property type="protein sequence ID" value="PHH62843.1"/>
    <property type="molecule type" value="Genomic_DNA"/>
</dbReference>
<evidence type="ECO:0000256" key="2">
    <source>
        <dbReference type="ARBA" id="ARBA00023125"/>
    </source>
</evidence>
<evidence type="ECO:0000313" key="7">
    <source>
        <dbReference type="Proteomes" id="UP000226192"/>
    </source>
</evidence>
<dbReference type="SMART" id="SM00066">
    <property type="entry name" value="GAL4"/>
    <property type="match status" value="1"/>
</dbReference>
<evidence type="ECO:0000259" key="5">
    <source>
        <dbReference type="PROSITE" id="PS50048"/>
    </source>
</evidence>
<dbReference type="CDD" id="cd00067">
    <property type="entry name" value="GAL4"/>
    <property type="match status" value="1"/>
</dbReference>
<dbReference type="GO" id="GO:0008270">
    <property type="term" value="F:zinc ion binding"/>
    <property type="evidence" value="ECO:0007669"/>
    <property type="project" value="InterPro"/>
</dbReference>
<evidence type="ECO:0000256" key="3">
    <source>
        <dbReference type="ARBA" id="ARBA00023163"/>
    </source>
</evidence>
<dbReference type="OrthoDB" id="103819at2759"/>
<dbReference type="InterPro" id="IPR001138">
    <property type="entry name" value="Zn2Cys6_DnaBD"/>
</dbReference>
<sequence length="68" mass="7257">MGPNSVIPRACHNCRVRKIRCNRENPCSNCITSSLVCQPNSASAARVAIPASRFIITAASAPLHTIPI</sequence>
<keyword evidence="3" id="KW-0804">Transcription</keyword>
<keyword evidence="1" id="KW-0805">Transcription regulation</keyword>
<dbReference type="PANTHER" id="PTHR47424:SF3">
    <property type="entry name" value="REGULATORY PROTEIN GAL4"/>
    <property type="match status" value="1"/>
</dbReference>
<dbReference type="InterPro" id="IPR051127">
    <property type="entry name" value="Fungal_SecMet_Regulators"/>
</dbReference>
<gene>
    <name evidence="6" type="ORF">CDD81_6643</name>
</gene>